<feature type="modified residue" description="4-aspartylphosphate" evidence="2">
    <location>
        <position position="62"/>
    </location>
</feature>
<dbReference type="Gene3D" id="3.40.50.2300">
    <property type="match status" value="1"/>
</dbReference>
<dbReference type="InterPro" id="IPR011006">
    <property type="entry name" value="CheY-like_superfamily"/>
</dbReference>
<evidence type="ECO:0000259" key="3">
    <source>
        <dbReference type="PROSITE" id="PS50110"/>
    </source>
</evidence>
<keyword evidence="5" id="KW-1185">Reference proteome</keyword>
<sequence>MEGNTVWIIDDDMVSQFAMTYKIEQSYPNYQVVGFYTVEEALTMIKACAETQNGLPNIILLDLVLPEINGWDFLEELENIKGRIDGLEIYIVSAFSNTKDRKLAKEHPLVIGYFDKPINKGSVDEMFDRAII</sequence>
<evidence type="ECO:0000256" key="2">
    <source>
        <dbReference type="PROSITE-ProRule" id="PRU00169"/>
    </source>
</evidence>
<accession>A0ABW5VIG8</accession>
<feature type="domain" description="Response regulatory" evidence="3">
    <location>
        <begin position="5"/>
        <end position="131"/>
    </location>
</feature>
<dbReference type="Proteomes" id="UP001597532">
    <property type="component" value="Unassembled WGS sequence"/>
</dbReference>
<name>A0ABW5VIG8_9FLAO</name>
<evidence type="ECO:0000313" key="4">
    <source>
        <dbReference type="EMBL" id="MFD2789968.1"/>
    </source>
</evidence>
<dbReference type="PANTHER" id="PTHR44591:SF23">
    <property type="entry name" value="CHEY SUBFAMILY"/>
    <property type="match status" value="1"/>
</dbReference>
<dbReference type="PANTHER" id="PTHR44591">
    <property type="entry name" value="STRESS RESPONSE REGULATOR PROTEIN 1"/>
    <property type="match status" value="1"/>
</dbReference>
<dbReference type="CDD" id="cd00156">
    <property type="entry name" value="REC"/>
    <property type="match status" value="1"/>
</dbReference>
<dbReference type="InterPro" id="IPR050595">
    <property type="entry name" value="Bact_response_regulator"/>
</dbReference>
<dbReference type="RefSeq" id="WP_251806004.1">
    <property type="nucleotide sequence ID" value="NZ_CP166679.1"/>
</dbReference>
<dbReference type="Pfam" id="PF00072">
    <property type="entry name" value="Response_reg"/>
    <property type="match status" value="1"/>
</dbReference>
<evidence type="ECO:0000313" key="5">
    <source>
        <dbReference type="Proteomes" id="UP001597532"/>
    </source>
</evidence>
<dbReference type="SMART" id="SM00448">
    <property type="entry name" value="REC"/>
    <property type="match status" value="1"/>
</dbReference>
<proteinExistence type="predicted"/>
<dbReference type="InterPro" id="IPR001789">
    <property type="entry name" value="Sig_transdc_resp-reg_receiver"/>
</dbReference>
<protein>
    <submittedName>
        <fullName evidence="4">Response regulator</fullName>
    </submittedName>
</protein>
<comment type="caution">
    <text evidence="4">The sequence shown here is derived from an EMBL/GenBank/DDBJ whole genome shotgun (WGS) entry which is preliminary data.</text>
</comment>
<dbReference type="SUPFAM" id="SSF52172">
    <property type="entry name" value="CheY-like"/>
    <property type="match status" value="1"/>
</dbReference>
<organism evidence="4 5">
    <name type="scientific">Arenibacter antarcticus</name>
    <dbReference type="NCBI Taxonomy" id="2040469"/>
    <lineage>
        <taxon>Bacteria</taxon>
        <taxon>Pseudomonadati</taxon>
        <taxon>Bacteroidota</taxon>
        <taxon>Flavobacteriia</taxon>
        <taxon>Flavobacteriales</taxon>
        <taxon>Flavobacteriaceae</taxon>
        <taxon>Arenibacter</taxon>
    </lineage>
</organism>
<evidence type="ECO:0000256" key="1">
    <source>
        <dbReference type="ARBA" id="ARBA00022553"/>
    </source>
</evidence>
<reference evidence="5" key="1">
    <citation type="journal article" date="2019" name="Int. J. Syst. Evol. Microbiol.">
        <title>The Global Catalogue of Microorganisms (GCM) 10K type strain sequencing project: providing services to taxonomists for standard genome sequencing and annotation.</title>
        <authorList>
            <consortium name="The Broad Institute Genomics Platform"/>
            <consortium name="The Broad Institute Genome Sequencing Center for Infectious Disease"/>
            <person name="Wu L."/>
            <person name="Ma J."/>
        </authorList>
    </citation>
    <scope>NUCLEOTIDE SEQUENCE [LARGE SCALE GENOMIC DNA]</scope>
    <source>
        <strain evidence="5">KCTC 52924</strain>
    </source>
</reference>
<gene>
    <name evidence="4" type="ORF">ACFS1K_09355</name>
</gene>
<dbReference type="EMBL" id="JBHUOK010000030">
    <property type="protein sequence ID" value="MFD2789968.1"/>
    <property type="molecule type" value="Genomic_DNA"/>
</dbReference>
<keyword evidence="1 2" id="KW-0597">Phosphoprotein</keyword>
<dbReference type="PROSITE" id="PS50110">
    <property type="entry name" value="RESPONSE_REGULATORY"/>
    <property type="match status" value="1"/>
</dbReference>